<gene>
    <name evidence="4" type="ORF">ECC02_007673</name>
</gene>
<evidence type="ECO:0000313" key="5">
    <source>
        <dbReference type="Proteomes" id="UP000583944"/>
    </source>
</evidence>
<dbReference type="VEuPathDB" id="TriTrypDB:BCY84_11451"/>
<dbReference type="Proteomes" id="UP000583944">
    <property type="component" value="Unassembled WGS sequence"/>
</dbReference>
<keyword evidence="3" id="KW-1133">Transmembrane helix</keyword>
<organism evidence="4 5">
    <name type="scientific">Trypanosoma cruzi</name>
    <dbReference type="NCBI Taxonomy" id="5693"/>
    <lineage>
        <taxon>Eukaryota</taxon>
        <taxon>Discoba</taxon>
        <taxon>Euglenozoa</taxon>
        <taxon>Kinetoplastea</taxon>
        <taxon>Metakinetoplastina</taxon>
        <taxon>Trypanosomatida</taxon>
        <taxon>Trypanosomatidae</taxon>
        <taxon>Trypanosoma</taxon>
        <taxon>Schizotrypanum</taxon>
    </lineage>
</organism>
<sequence length="733" mass="82135">MRGMHRNFFSQNFPNFSRFFITIFFFFYVATFAANLFFCFCYISGGGQKTGQGRRQEKKVLCLCGEEEGGRRESGISPGEMSFRIVAFPYSPPAGAPYADACLPAQPGERLRLVRRVDPWAIVESGGRFGLFPIVFTRDDRQGCPRMRTAAREELVETISLSPEDNIVLEEKDSDNVLNHAAGVAPPHETKQDKAEVFVVPGCGSTSGCKNGLDNSNKISSSGVEDHHPKYVDCNAAAEDEGWRTKKDASFLKKVPRRCSGQRVSGRRRDGDCFQYETEGRGNPHGECLADARLQKTEEEEGEKETVTCSRHVRVSVIEGKEQLVSPPQQARPVVQDCGSDALQELRRQYMELDAEMAWLSHVTENVRAERQRVRDAHASDAQQRAAEELANTEEMERLIRNIVAKDAELKAARKYAVHLRSILLANNITGDFLESLSPTPPPLSFSLPSFLQQIQEQCNDDKENKDDAYNNSHEDEDEDDEDDDDDVSEPVEELARDANAAAEVNAIKECIKQEQETLQDYREQHNQLIAHMKRLRRIQAAIEEESCALRESEEALEAVAPTGSYEVVRDGGFISEGPLQPVGSGNASVLSQGGAGEVDVAMREGFAWPATLPGLTAEEQDALSNYQRLFNKYEAKHQYWQKQHEEATEKKLSSVNEKLRATISKGDMALNELLQRTENLKEFVTKYGPVAESIREQVAVSQRILERQREKCGDARAAYEAAAASKKRDHKR</sequence>
<dbReference type="AlphaFoldDB" id="A0A7J6XY45"/>
<name>A0A7J6XY45_TRYCR</name>
<evidence type="ECO:0000313" key="4">
    <source>
        <dbReference type="EMBL" id="KAF5219337.1"/>
    </source>
</evidence>
<keyword evidence="3" id="KW-0812">Transmembrane</keyword>
<reference evidence="4 5" key="1">
    <citation type="journal article" date="2019" name="Genome Biol. Evol.">
        <title>Nanopore Sequencing Significantly Improves Genome Assembly of the Protozoan Parasite Trypanosoma cruzi.</title>
        <authorList>
            <person name="Diaz-Viraque F."/>
            <person name="Pita S."/>
            <person name="Greif G."/>
            <person name="de Souza R.C.M."/>
            <person name="Iraola G."/>
            <person name="Robello C."/>
        </authorList>
    </citation>
    <scope>NUCLEOTIDE SEQUENCE [LARGE SCALE GENOMIC DNA]</scope>
    <source>
        <strain evidence="4 5">Berenice</strain>
    </source>
</reference>
<comment type="caution">
    <text evidence="4">The sequence shown here is derived from an EMBL/GenBank/DDBJ whole genome shotgun (WGS) entry which is preliminary data.</text>
</comment>
<accession>A0A7J6XY45</accession>
<feature type="coiled-coil region" evidence="1">
    <location>
        <begin position="505"/>
        <end position="556"/>
    </location>
</feature>
<evidence type="ECO:0000256" key="1">
    <source>
        <dbReference type="SAM" id="Coils"/>
    </source>
</evidence>
<proteinExistence type="predicted"/>
<feature type="region of interest" description="Disordered" evidence="2">
    <location>
        <begin position="459"/>
        <end position="491"/>
    </location>
</feature>
<feature type="compositionally biased region" description="Acidic residues" evidence="2">
    <location>
        <begin position="475"/>
        <end position="491"/>
    </location>
</feature>
<feature type="transmembrane region" description="Helical" evidence="3">
    <location>
        <begin position="20"/>
        <end position="45"/>
    </location>
</feature>
<evidence type="ECO:0000256" key="2">
    <source>
        <dbReference type="SAM" id="MobiDB-lite"/>
    </source>
</evidence>
<keyword evidence="1" id="KW-0175">Coiled coil</keyword>
<keyword evidence="3" id="KW-0472">Membrane</keyword>
<evidence type="ECO:0000256" key="3">
    <source>
        <dbReference type="SAM" id="Phobius"/>
    </source>
</evidence>
<protein>
    <recommendedName>
        <fullName evidence="6">SH3 domain-containing protein</fullName>
    </recommendedName>
</protein>
<dbReference type="EMBL" id="JABDHM010000072">
    <property type="protein sequence ID" value="KAF5219337.1"/>
    <property type="molecule type" value="Genomic_DNA"/>
</dbReference>
<evidence type="ECO:0008006" key="6">
    <source>
        <dbReference type="Google" id="ProtNLM"/>
    </source>
</evidence>
<feature type="compositionally biased region" description="Basic and acidic residues" evidence="2">
    <location>
        <begin position="460"/>
        <end position="469"/>
    </location>
</feature>
<dbReference type="VEuPathDB" id="TriTrypDB:ECC02_007673"/>